<dbReference type="PRINTS" id="PR00463">
    <property type="entry name" value="EP450I"/>
</dbReference>
<evidence type="ECO:0000256" key="12">
    <source>
        <dbReference type="ARBA" id="ARBA00023033"/>
    </source>
</evidence>
<feature type="transmembrane region" description="Helical" evidence="16">
    <location>
        <begin position="6"/>
        <end position="27"/>
    </location>
</feature>
<keyword evidence="12 15" id="KW-0503">Monooxygenase</keyword>
<dbReference type="Pfam" id="PF00067">
    <property type="entry name" value="p450"/>
    <property type="match status" value="1"/>
</dbReference>
<dbReference type="GO" id="GO:0005789">
    <property type="term" value="C:endoplasmic reticulum membrane"/>
    <property type="evidence" value="ECO:0007669"/>
    <property type="project" value="UniProtKB-SubCell"/>
</dbReference>
<dbReference type="AlphaFoldDB" id="A0A2L2YQA9"/>
<dbReference type="InterPro" id="IPR017972">
    <property type="entry name" value="Cyt_P450_CS"/>
</dbReference>
<dbReference type="PANTHER" id="PTHR24303">
    <property type="entry name" value="HEME-BINDING MONOOXYGENASE FAMILY"/>
    <property type="match status" value="1"/>
</dbReference>
<dbReference type="CDD" id="cd20617">
    <property type="entry name" value="CYP1_2-like"/>
    <property type="match status" value="1"/>
</dbReference>
<dbReference type="GO" id="GO:0005506">
    <property type="term" value="F:iron ion binding"/>
    <property type="evidence" value="ECO:0007669"/>
    <property type="project" value="InterPro"/>
</dbReference>
<evidence type="ECO:0000256" key="5">
    <source>
        <dbReference type="ARBA" id="ARBA00010617"/>
    </source>
</evidence>
<evidence type="ECO:0000256" key="3">
    <source>
        <dbReference type="ARBA" id="ARBA00004174"/>
    </source>
</evidence>
<dbReference type="GO" id="GO:0020037">
    <property type="term" value="F:heme binding"/>
    <property type="evidence" value="ECO:0007669"/>
    <property type="project" value="InterPro"/>
</dbReference>
<keyword evidence="8" id="KW-0256">Endoplasmic reticulum</keyword>
<evidence type="ECO:0000256" key="16">
    <source>
        <dbReference type="SAM" id="Phobius"/>
    </source>
</evidence>
<keyword evidence="16" id="KW-0812">Transmembrane</keyword>
<evidence type="ECO:0000256" key="4">
    <source>
        <dbReference type="ARBA" id="ARBA00004406"/>
    </source>
</evidence>
<evidence type="ECO:0000256" key="10">
    <source>
        <dbReference type="ARBA" id="ARBA00023002"/>
    </source>
</evidence>
<sequence>MSFISVSPLTLLLGAAIMVLGSIILLVRLRAGMSPIKGTPLKTLPGPKGLPLLGSSHVVGRFKNPWEAFSGWRKQFGDIYGMTLGSRRCVVISNMSLIKEVLVAKGQEFANRPDFLRFHAIFRGDRNLSIALCDWSDKQKTRREMAFPFMHPRVATLDGNRMNNIIMYELQELVSALSKVQNQKLSARSYLLFTTANIFYQYICSKRFSDQDTNFLKLIQIYDLVFRELFKGFAIDFLPWLKVFNSSRLQELKDLAQNVSNVTEVVVKEHEVNIDHNKPRDLVDIYLSYLIDYEGKSESSLTYEDVEVIIEDLIGGHSVLGNLWLWGLYLLASNPKVRANIREEVTRVTGNMRAPSMEDRKNMPYTEATTFELLRVIASPIIPHVATTDTDINGYHVAKDTMVMFNTYDMNMDPQLWSEPRQFKPERFITSSGNVSKPDYFIPFGTGKRTCLGDGLVKSTLFLGLSTLIQNFDITLPEGFPEANLYEIPAIVVPNSDIFVVFRQLTQQETDHMTAISIA</sequence>
<dbReference type="InterPro" id="IPR001128">
    <property type="entry name" value="Cyt_P450"/>
</dbReference>
<dbReference type="GO" id="GO:0016705">
    <property type="term" value="F:oxidoreductase activity, acting on paired donors, with incorporation or reduction of molecular oxygen"/>
    <property type="evidence" value="ECO:0007669"/>
    <property type="project" value="InterPro"/>
</dbReference>
<organism evidence="17">
    <name type="scientific">Parasteatoda tepidariorum</name>
    <name type="common">Common house spider</name>
    <name type="synonym">Achaearanea tepidariorum</name>
    <dbReference type="NCBI Taxonomy" id="114398"/>
    <lineage>
        <taxon>Eukaryota</taxon>
        <taxon>Metazoa</taxon>
        <taxon>Ecdysozoa</taxon>
        <taxon>Arthropoda</taxon>
        <taxon>Chelicerata</taxon>
        <taxon>Arachnida</taxon>
        <taxon>Araneae</taxon>
        <taxon>Araneomorphae</taxon>
        <taxon>Entelegynae</taxon>
        <taxon>Araneoidea</taxon>
        <taxon>Theridiidae</taxon>
        <taxon>Parasteatoda</taxon>
    </lineage>
</organism>
<dbReference type="OrthoDB" id="6413793at2759"/>
<name>A0A2L2YQA9_PARTP</name>
<dbReference type="PROSITE" id="PS00086">
    <property type="entry name" value="CYTOCHROME_P450"/>
    <property type="match status" value="1"/>
</dbReference>
<evidence type="ECO:0000313" key="17">
    <source>
        <dbReference type="EMBL" id="LAA09545.1"/>
    </source>
</evidence>
<keyword evidence="11 14" id="KW-0408">Iron</keyword>
<feature type="binding site" description="axial binding residue" evidence="14">
    <location>
        <position position="451"/>
    </location>
    <ligand>
        <name>heme</name>
        <dbReference type="ChEBI" id="CHEBI:30413"/>
    </ligand>
    <ligandPart>
        <name>Fe</name>
        <dbReference type="ChEBI" id="CHEBI:18248"/>
    </ligandPart>
</feature>
<proteinExistence type="evidence at transcript level"/>
<dbReference type="FunFam" id="1.10.630.10:FF:000238">
    <property type="entry name" value="Cytochrome P450 2A6"/>
    <property type="match status" value="1"/>
</dbReference>
<evidence type="ECO:0000256" key="15">
    <source>
        <dbReference type="RuleBase" id="RU000461"/>
    </source>
</evidence>
<keyword evidence="16" id="KW-1133">Transmembrane helix</keyword>
<evidence type="ECO:0000256" key="6">
    <source>
        <dbReference type="ARBA" id="ARBA00022617"/>
    </source>
</evidence>
<keyword evidence="13 16" id="KW-0472">Membrane</keyword>
<evidence type="ECO:0000256" key="9">
    <source>
        <dbReference type="ARBA" id="ARBA00022848"/>
    </source>
</evidence>
<keyword evidence="9" id="KW-0492">Microsome</keyword>
<dbReference type="Gene3D" id="1.10.630.10">
    <property type="entry name" value="Cytochrome P450"/>
    <property type="match status" value="1"/>
</dbReference>
<keyword evidence="6 14" id="KW-0349">Heme</keyword>
<comment type="cofactor">
    <cofactor evidence="1 14">
        <name>heme</name>
        <dbReference type="ChEBI" id="CHEBI:30413"/>
    </cofactor>
</comment>
<dbReference type="EMBL" id="IAAA01030458">
    <property type="protein sequence ID" value="LAA09545.1"/>
    <property type="molecule type" value="mRNA"/>
</dbReference>
<evidence type="ECO:0000256" key="1">
    <source>
        <dbReference type="ARBA" id="ARBA00001971"/>
    </source>
</evidence>
<comment type="function">
    <text evidence="2">May be involved in the metabolism of insect hormones and in the breakdown of synthetic insecticides.</text>
</comment>
<evidence type="ECO:0000256" key="13">
    <source>
        <dbReference type="ARBA" id="ARBA00023136"/>
    </source>
</evidence>
<evidence type="ECO:0000256" key="2">
    <source>
        <dbReference type="ARBA" id="ARBA00003690"/>
    </source>
</evidence>
<keyword evidence="10 15" id="KW-0560">Oxidoreductase</keyword>
<evidence type="ECO:0000256" key="11">
    <source>
        <dbReference type="ARBA" id="ARBA00023004"/>
    </source>
</evidence>
<evidence type="ECO:0008006" key="18">
    <source>
        <dbReference type="Google" id="ProtNLM"/>
    </source>
</evidence>
<dbReference type="SUPFAM" id="SSF48264">
    <property type="entry name" value="Cytochrome P450"/>
    <property type="match status" value="1"/>
</dbReference>
<reference evidence="17" key="1">
    <citation type="journal article" date="2016" name="Mol. Ecol. Resour.">
        <title>Evaluation of the impact of RNA preservation methods of spiders for de novo transcriptome assembly.</title>
        <authorList>
            <person name="Kono N."/>
            <person name="Nakamura H."/>
            <person name="Ito Y."/>
            <person name="Tomita M."/>
            <person name="Arakawa K."/>
        </authorList>
    </citation>
    <scope>NUCLEOTIDE SEQUENCE</scope>
    <source>
        <tissue evidence="17">Whole body</tissue>
    </source>
</reference>
<comment type="subcellular location">
    <subcellularLocation>
        <location evidence="4">Endoplasmic reticulum membrane</location>
        <topology evidence="4">Peripheral membrane protein</topology>
    </subcellularLocation>
    <subcellularLocation>
        <location evidence="3">Microsome membrane</location>
        <topology evidence="3">Peripheral membrane protein</topology>
    </subcellularLocation>
</comment>
<accession>A0A2L2YQA9</accession>
<evidence type="ECO:0000256" key="7">
    <source>
        <dbReference type="ARBA" id="ARBA00022723"/>
    </source>
</evidence>
<dbReference type="GO" id="GO:0004497">
    <property type="term" value="F:monooxygenase activity"/>
    <property type="evidence" value="ECO:0007669"/>
    <property type="project" value="UniProtKB-KW"/>
</dbReference>
<evidence type="ECO:0000256" key="14">
    <source>
        <dbReference type="PIRSR" id="PIRSR602401-1"/>
    </source>
</evidence>
<dbReference type="PANTHER" id="PTHR24303:SF31">
    <property type="entry name" value="CYTOCHROME P450 307A1-RELATED"/>
    <property type="match status" value="1"/>
</dbReference>
<dbReference type="InterPro" id="IPR036396">
    <property type="entry name" value="Cyt_P450_sf"/>
</dbReference>
<keyword evidence="7 14" id="KW-0479">Metal-binding</keyword>
<comment type="similarity">
    <text evidence="5 15">Belongs to the cytochrome P450 family.</text>
</comment>
<evidence type="ECO:0000256" key="8">
    <source>
        <dbReference type="ARBA" id="ARBA00022824"/>
    </source>
</evidence>
<protein>
    <recommendedName>
        <fullName evidence="18">Cytochrome P450 307a1</fullName>
    </recommendedName>
</protein>
<dbReference type="InterPro" id="IPR002401">
    <property type="entry name" value="Cyt_P450_E_grp-I"/>
</dbReference>